<reference evidence="1" key="1">
    <citation type="journal article" date="2021" name="Proc. Natl. Acad. Sci. U.S.A.">
        <title>A Catalog of Tens of Thousands of Viruses from Human Metagenomes Reveals Hidden Associations with Chronic Diseases.</title>
        <authorList>
            <person name="Tisza M.J."/>
            <person name="Buck C.B."/>
        </authorList>
    </citation>
    <scope>NUCLEOTIDE SEQUENCE</scope>
    <source>
        <strain evidence="1">CtLNL10</strain>
    </source>
</reference>
<protein>
    <recommendedName>
        <fullName evidence="2">Tail protein</fullName>
    </recommendedName>
</protein>
<dbReference type="EMBL" id="BK015570">
    <property type="protein sequence ID" value="DAE13840.1"/>
    <property type="molecule type" value="Genomic_DNA"/>
</dbReference>
<evidence type="ECO:0000313" key="1">
    <source>
        <dbReference type="EMBL" id="DAE13840.1"/>
    </source>
</evidence>
<evidence type="ECO:0008006" key="2">
    <source>
        <dbReference type="Google" id="ProtNLM"/>
    </source>
</evidence>
<accession>A0A8S5Q4A2</accession>
<organism evidence="1">
    <name type="scientific">Siphoviridae sp. ctLNL10</name>
    <dbReference type="NCBI Taxonomy" id="2825453"/>
    <lineage>
        <taxon>Viruses</taxon>
        <taxon>Duplodnaviria</taxon>
        <taxon>Heunggongvirae</taxon>
        <taxon>Uroviricota</taxon>
        <taxon>Caudoviricetes</taxon>
    </lineage>
</organism>
<proteinExistence type="predicted"/>
<name>A0A8S5Q4A2_9CAUD</name>
<sequence>MLWVADKVRGIYTADNYYPTELNTLQLNFYDQKSKLYPDVDLYPAGKVYPSERVKATFTFDESDIVSESMTITEGLCDTDKIDYRSCVSSSLAIEITDVQQDVQDMEIEVIQILTNEEGDEEYQVPLFEGIVDIAQKNGDKTRRKIKAYDYLYYRYNENIIDWYNSLTFPMKCKDLRIALYRAYNMPYVVQDLVNDNIYINKSDIDELNGRELLKMIGEFNGAFVHINRSNQIKFISLDRYNYIYPDNSRLPDTFYPGAQTDAHGFEHAEVYIDCEYGDYRVQEINRITVKEQDSLLGVYGTGTNTYEIIDNILFHGMDGEVITSALSNIYSKIGGIWYVPHKTTIKGRPYVECGDVINVQISPNKSIDTYVFKRTLKGVYAMKDTYEANGDEYHNKLYEVEEWTE</sequence>